<feature type="region of interest" description="Disordered" evidence="4">
    <location>
        <begin position="21"/>
        <end position="47"/>
    </location>
</feature>
<dbReference type="InterPro" id="IPR004226">
    <property type="entry name" value="TBCA"/>
</dbReference>
<dbReference type="GO" id="GO:0048487">
    <property type="term" value="F:beta-tubulin binding"/>
    <property type="evidence" value="ECO:0007669"/>
    <property type="project" value="InterPro"/>
</dbReference>
<accession>A0A6A6Q423</accession>
<dbReference type="PANTHER" id="PTHR21500:SF0">
    <property type="entry name" value="TUBULIN-SPECIFIC CHAPERONE A"/>
    <property type="match status" value="1"/>
</dbReference>
<dbReference type="Gene3D" id="1.20.58.90">
    <property type="match status" value="1"/>
</dbReference>
<dbReference type="OrthoDB" id="296187at2759"/>
<keyword evidence="3" id="KW-0206">Cytoskeleton</keyword>
<name>A0A6A6Q423_9PEZI</name>
<dbReference type="Pfam" id="PF02970">
    <property type="entry name" value="TBCA"/>
    <property type="match status" value="1"/>
</dbReference>
<proteinExistence type="inferred from homology"/>
<dbReference type="RefSeq" id="XP_033593601.1">
    <property type="nucleotide sequence ID" value="XM_033736298.1"/>
</dbReference>
<keyword evidence="2 3" id="KW-0143">Chaperone</keyword>
<keyword evidence="3" id="KW-0493">Microtubule</keyword>
<comment type="subcellular location">
    <subcellularLocation>
        <location evidence="3">Cytoplasm</location>
        <location evidence="3">Cytoskeleton</location>
    </subcellularLocation>
</comment>
<gene>
    <name evidence="5" type="ORF">BDY17DRAFT_319601</name>
</gene>
<dbReference type="GO" id="GO:0005829">
    <property type="term" value="C:cytosol"/>
    <property type="evidence" value="ECO:0007669"/>
    <property type="project" value="TreeGrafter"/>
</dbReference>
<evidence type="ECO:0000256" key="4">
    <source>
        <dbReference type="SAM" id="MobiDB-lite"/>
    </source>
</evidence>
<evidence type="ECO:0000313" key="5">
    <source>
        <dbReference type="EMBL" id="KAF2487032.1"/>
    </source>
</evidence>
<feature type="region of interest" description="Disordered" evidence="4">
    <location>
        <begin position="80"/>
        <end position="116"/>
    </location>
</feature>
<protein>
    <recommendedName>
        <fullName evidence="3">Tubulin-specific chaperone A</fullName>
    </recommendedName>
</protein>
<feature type="compositionally biased region" description="Polar residues" evidence="4">
    <location>
        <begin position="31"/>
        <end position="44"/>
    </location>
</feature>
<evidence type="ECO:0000256" key="3">
    <source>
        <dbReference type="RuleBase" id="RU364030"/>
    </source>
</evidence>
<feature type="compositionally biased region" description="Basic and acidic residues" evidence="4">
    <location>
        <begin position="21"/>
        <end position="30"/>
    </location>
</feature>
<dbReference type="AlphaFoldDB" id="A0A6A6Q423"/>
<dbReference type="GO" id="GO:0007023">
    <property type="term" value="P:post-chaperonin tubulin folding pathway"/>
    <property type="evidence" value="ECO:0007669"/>
    <property type="project" value="UniProtKB-UniRule"/>
</dbReference>
<keyword evidence="6" id="KW-1185">Reference proteome</keyword>
<dbReference type="EMBL" id="MU001631">
    <property type="protein sequence ID" value="KAF2487032.1"/>
    <property type="molecule type" value="Genomic_DNA"/>
</dbReference>
<dbReference type="GO" id="GO:0005874">
    <property type="term" value="C:microtubule"/>
    <property type="evidence" value="ECO:0007669"/>
    <property type="project" value="UniProtKB-KW"/>
</dbReference>
<dbReference type="Proteomes" id="UP000799767">
    <property type="component" value="Unassembled WGS sequence"/>
</dbReference>
<evidence type="ECO:0000256" key="2">
    <source>
        <dbReference type="ARBA" id="ARBA00023186"/>
    </source>
</evidence>
<dbReference type="PANTHER" id="PTHR21500">
    <property type="entry name" value="TUBULIN-SPECIFIC CHAPERONE A"/>
    <property type="match status" value="1"/>
</dbReference>
<dbReference type="GeneID" id="54477300"/>
<comment type="similarity">
    <text evidence="1 3">Belongs to the TBCA family.</text>
</comment>
<sequence>MPPSQLAIATSVVNRLVKEEKSYHKEHEQQQARITKMEQSNSTEENAEYELRQERKALEETNAMFPELKKKIRDALARLEQQLEQDKGPGDQSTPEDITKAKDAVASALTAIRESS</sequence>
<evidence type="ECO:0000313" key="6">
    <source>
        <dbReference type="Proteomes" id="UP000799767"/>
    </source>
</evidence>
<comment type="subunit">
    <text evidence="3">Supercomplex made of cofactors A to E. Cofactors A and D function by capturing and stabilizing tubulin in a quasi-native conformation. Cofactor E binds to the cofactor D-tubulin complex; interaction with cofactor C then causes the release of tubulin polypeptides that are committed to the native state.</text>
</comment>
<dbReference type="InterPro" id="IPR036126">
    <property type="entry name" value="TBCA_sf"/>
</dbReference>
<evidence type="ECO:0000256" key="1">
    <source>
        <dbReference type="ARBA" id="ARBA00006806"/>
    </source>
</evidence>
<dbReference type="GO" id="GO:0007021">
    <property type="term" value="P:tubulin complex assembly"/>
    <property type="evidence" value="ECO:0007669"/>
    <property type="project" value="UniProtKB-UniRule"/>
</dbReference>
<keyword evidence="3" id="KW-0963">Cytoplasm</keyword>
<reference evidence="5" key="1">
    <citation type="journal article" date="2020" name="Stud. Mycol.">
        <title>101 Dothideomycetes genomes: a test case for predicting lifestyles and emergence of pathogens.</title>
        <authorList>
            <person name="Haridas S."/>
            <person name="Albert R."/>
            <person name="Binder M."/>
            <person name="Bloem J."/>
            <person name="Labutti K."/>
            <person name="Salamov A."/>
            <person name="Andreopoulos B."/>
            <person name="Baker S."/>
            <person name="Barry K."/>
            <person name="Bills G."/>
            <person name="Bluhm B."/>
            <person name="Cannon C."/>
            <person name="Castanera R."/>
            <person name="Culley D."/>
            <person name="Daum C."/>
            <person name="Ezra D."/>
            <person name="Gonzalez J."/>
            <person name="Henrissat B."/>
            <person name="Kuo A."/>
            <person name="Liang C."/>
            <person name="Lipzen A."/>
            <person name="Lutzoni F."/>
            <person name="Magnuson J."/>
            <person name="Mondo S."/>
            <person name="Nolan M."/>
            <person name="Ohm R."/>
            <person name="Pangilinan J."/>
            <person name="Park H.-J."/>
            <person name="Ramirez L."/>
            <person name="Alfaro M."/>
            <person name="Sun H."/>
            <person name="Tritt A."/>
            <person name="Yoshinaga Y."/>
            <person name="Zwiers L.-H."/>
            <person name="Turgeon B."/>
            <person name="Goodwin S."/>
            <person name="Spatafora J."/>
            <person name="Crous P."/>
            <person name="Grigoriev I."/>
        </authorList>
    </citation>
    <scope>NUCLEOTIDE SEQUENCE</scope>
    <source>
        <strain evidence="5">CBS 113389</strain>
    </source>
</reference>
<dbReference type="SUPFAM" id="SSF46988">
    <property type="entry name" value="Tubulin chaperone cofactor A"/>
    <property type="match status" value="1"/>
</dbReference>
<organism evidence="5 6">
    <name type="scientific">Neohortaea acidophila</name>
    <dbReference type="NCBI Taxonomy" id="245834"/>
    <lineage>
        <taxon>Eukaryota</taxon>
        <taxon>Fungi</taxon>
        <taxon>Dikarya</taxon>
        <taxon>Ascomycota</taxon>
        <taxon>Pezizomycotina</taxon>
        <taxon>Dothideomycetes</taxon>
        <taxon>Dothideomycetidae</taxon>
        <taxon>Mycosphaerellales</taxon>
        <taxon>Teratosphaeriaceae</taxon>
        <taxon>Neohortaea</taxon>
    </lineage>
</organism>